<accession>A0A6I4KP77</accession>
<name>A0A6I4KP77_9PSED</name>
<dbReference type="AlphaFoldDB" id="A0A6I4KP77"/>
<organism evidence="1 2">
    <name type="scientific">Pseudomonas xionganensis</name>
    <dbReference type="NCBI Taxonomy" id="2654845"/>
    <lineage>
        <taxon>Bacteria</taxon>
        <taxon>Pseudomonadati</taxon>
        <taxon>Pseudomonadota</taxon>
        <taxon>Gammaproteobacteria</taxon>
        <taxon>Pseudomonadales</taxon>
        <taxon>Pseudomonadaceae</taxon>
        <taxon>Pseudomonas</taxon>
    </lineage>
</organism>
<sequence length="89" mass="9853">MSEHDDEDFAEATLIQAVENQLAAGEPACVQAVLNKLSLVGYAREDSLEMMALVLADEIDCMLREDRPFDAARYERGLRALPQLPEGSE</sequence>
<dbReference type="EMBL" id="WKJZ01000001">
    <property type="protein sequence ID" value="MVW73844.1"/>
    <property type="molecule type" value="Genomic_DNA"/>
</dbReference>
<comment type="caution">
    <text evidence="1">The sequence shown here is derived from an EMBL/GenBank/DDBJ whole genome shotgun (WGS) entry which is preliminary data.</text>
</comment>
<dbReference type="RefSeq" id="WP_160342829.1">
    <property type="nucleotide sequence ID" value="NZ_WKJZ01000001.1"/>
</dbReference>
<reference evidence="1 2" key="1">
    <citation type="submission" date="2019-11" db="EMBL/GenBank/DDBJ databases">
        <title>Pseudomonas flavidum sp. nov., isolated from Baiyang Lake.</title>
        <authorList>
            <person name="Zhao Y."/>
        </authorList>
    </citation>
    <scope>NUCLEOTIDE SEQUENCE [LARGE SCALE GENOMIC DNA]</scope>
    <source>
        <strain evidence="2">R-22-3 w-18</strain>
    </source>
</reference>
<keyword evidence="2" id="KW-1185">Reference proteome</keyword>
<evidence type="ECO:0000313" key="2">
    <source>
        <dbReference type="Proteomes" id="UP000429555"/>
    </source>
</evidence>
<gene>
    <name evidence="1" type="ORF">GJV18_00825</name>
</gene>
<protein>
    <submittedName>
        <fullName evidence="1">Uncharacterized protein</fullName>
    </submittedName>
</protein>
<dbReference type="Proteomes" id="UP000429555">
    <property type="component" value="Unassembled WGS sequence"/>
</dbReference>
<evidence type="ECO:0000313" key="1">
    <source>
        <dbReference type="EMBL" id="MVW73844.1"/>
    </source>
</evidence>
<proteinExistence type="predicted"/>